<reference evidence="3 4" key="1">
    <citation type="submission" date="2024-07" db="EMBL/GenBank/DDBJ databases">
        <title>Section-level genome sequencing and comparative genomics of Aspergillus sections Usti and Cavernicolus.</title>
        <authorList>
            <consortium name="Lawrence Berkeley National Laboratory"/>
            <person name="Nybo J.L."/>
            <person name="Vesth T.C."/>
            <person name="Theobald S."/>
            <person name="Frisvad J.C."/>
            <person name="Larsen T.O."/>
            <person name="Kjaerboelling I."/>
            <person name="Rothschild-Mancinelli K."/>
            <person name="Lyhne E.K."/>
            <person name="Kogle M.E."/>
            <person name="Barry K."/>
            <person name="Clum A."/>
            <person name="Na H."/>
            <person name="Ledsgaard L."/>
            <person name="Lin J."/>
            <person name="Lipzen A."/>
            <person name="Kuo A."/>
            <person name="Riley R."/>
            <person name="Mondo S."/>
            <person name="Labutti K."/>
            <person name="Haridas S."/>
            <person name="Pangalinan J."/>
            <person name="Salamov A.A."/>
            <person name="Simmons B.A."/>
            <person name="Magnuson J.K."/>
            <person name="Chen J."/>
            <person name="Drula E."/>
            <person name="Henrissat B."/>
            <person name="Wiebenga A."/>
            <person name="Lubbers R.J."/>
            <person name="Gomes A.C."/>
            <person name="Makela M.R."/>
            <person name="Stajich J."/>
            <person name="Grigoriev I.V."/>
            <person name="Mortensen U.H."/>
            <person name="De Vries R.P."/>
            <person name="Baker S.E."/>
            <person name="Andersen M.R."/>
        </authorList>
    </citation>
    <scope>NUCLEOTIDE SEQUENCE [LARGE SCALE GENOMIC DNA]</scope>
    <source>
        <strain evidence="3 4">CBS 209.92</strain>
    </source>
</reference>
<keyword evidence="1" id="KW-0812">Transmembrane</keyword>
<keyword evidence="1" id="KW-0472">Membrane</keyword>
<gene>
    <name evidence="3" type="ORF">BJX66DRAFT_164484</name>
</gene>
<name>A0ABR4G9C2_9EURO</name>
<keyword evidence="4" id="KW-1185">Reference proteome</keyword>
<evidence type="ECO:0000313" key="3">
    <source>
        <dbReference type="EMBL" id="KAL2795581.1"/>
    </source>
</evidence>
<organism evidence="3 4">
    <name type="scientific">Aspergillus keveii</name>
    <dbReference type="NCBI Taxonomy" id="714993"/>
    <lineage>
        <taxon>Eukaryota</taxon>
        <taxon>Fungi</taxon>
        <taxon>Dikarya</taxon>
        <taxon>Ascomycota</taxon>
        <taxon>Pezizomycotina</taxon>
        <taxon>Eurotiomycetes</taxon>
        <taxon>Eurotiomycetidae</taxon>
        <taxon>Eurotiales</taxon>
        <taxon>Aspergillaceae</taxon>
        <taxon>Aspergillus</taxon>
        <taxon>Aspergillus subgen. Nidulantes</taxon>
    </lineage>
</organism>
<keyword evidence="1" id="KW-1133">Transmembrane helix</keyword>
<evidence type="ECO:0000256" key="1">
    <source>
        <dbReference type="SAM" id="Phobius"/>
    </source>
</evidence>
<feature type="transmembrane region" description="Helical" evidence="1">
    <location>
        <begin position="54"/>
        <end position="77"/>
    </location>
</feature>
<sequence length="251" mass="27866">MPEQQDDPQTSPTSAHKAPSTLAFLNVALLAIAAYNTLELLIWVFHFFKHRRGLFFWSILNCNLSVAFSTLIVFLQYFDLAPFAFTGVAMAMALPVVLVAQLLILYSRLHLISTPGALLRFIFWGIIVTSVFLHTPPTINLIGFAAGNMHFAGAEAYMEWYMLAGSVLRKVSICGLYLYRAVRQLRPIIEVKGAAGRRVMMHLIIVSVAVILLNLFTVLVISKGPAEMGAAFICMSHSVKLRVEFVVLMSC</sequence>
<feature type="transmembrane region" description="Helical" evidence="1">
    <location>
        <begin position="160"/>
        <end position="179"/>
    </location>
</feature>
<evidence type="ECO:0000313" key="4">
    <source>
        <dbReference type="Proteomes" id="UP001610563"/>
    </source>
</evidence>
<feature type="domain" description="DUF7703" evidence="2">
    <location>
        <begin position="22"/>
        <end position="248"/>
    </location>
</feature>
<dbReference type="PANTHER" id="PTHR37013">
    <property type="entry name" value="INTEGRAL MEMBRANE PROTEIN (AFU_ORTHOLOGUE AFUA_1G05950)-RELATED"/>
    <property type="match status" value="1"/>
</dbReference>
<evidence type="ECO:0000259" key="2">
    <source>
        <dbReference type="Pfam" id="PF24802"/>
    </source>
</evidence>
<feature type="transmembrane region" description="Helical" evidence="1">
    <location>
        <begin position="83"/>
        <end position="105"/>
    </location>
</feature>
<feature type="transmembrane region" description="Helical" evidence="1">
    <location>
        <begin position="20"/>
        <end position="42"/>
    </location>
</feature>
<feature type="transmembrane region" description="Helical" evidence="1">
    <location>
        <begin position="199"/>
        <end position="221"/>
    </location>
</feature>
<feature type="transmembrane region" description="Helical" evidence="1">
    <location>
        <begin position="117"/>
        <end position="135"/>
    </location>
</feature>
<dbReference type="PANTHER" id="PTHR37013:SF5">
    <property type="entry name" value="INTEGRAL MEMBRANE PROTEIN"/>
    <property type="match status" value="1"/>
</dbReference>
<dbReference type="EMBL" id="JBFTWV010000033">
    <property type="protein sequence ID" value="KAL2795581.1"/>
    <property type="molecule type" value="Genomic_DNA"/>
</dbReference>
<dbReference type="Pfam" id="PF24802">
    <property type="entry name" value="DUF7703"/>
    <property type="match status" value="1"/>
</dbReference>
<accession>A0ABR4G9C2</accession>
<protein>
    <recommendedName>
        <fullName evidence="2">DUF7703 domain-containing protein</fullName>
    </recommendedName>
</protein>
<dbReference type="Proteomes" id="UP001610563">
    <property type="component" value="Unassembled WGS sequence"/>
</dbReference>
<proteinExistence type="predicted"/>
<comment type="caution">
    <text evidence="3">The sequence shown here is derived from an EMBL/GenBank/DDBJ whole genome shotgun (WGS) entry which is preliminary data.</text>
</comment>
<dbReference type="InterPro" id="IPR056120">
    <property type="entry name" value="DUF7703"/>
</dbReference>